<dbReference type="AlphaFoldDB" id="A0ABD3BQ75"/>
<dbReference type="PANTHER" id="PTHR47074:SF11">
    <property type="entry name" value="REVERSE TRANSCRIPTASE-LIKE PROTEIN"/>
    <property type="match status" value="1"/>
</dbReference>
<evidence type="ECO:0000259" key="2">
    <source>
        <dbReference type="Pfam" id="PF13966"/>
    </source>
</evidence>
<accession>A0ABD3BQ75</accession>
<sequence>MSIRRSMPAESLWKDLWKSKLHNRFKLLLWKIVNNIISCRAKLNSLFPLSDTSCLFCKASMEIVDHLFLLCPYIQQIWSLSYWHFNVNNFSHLSIKQFILMLLDINLLFDNIWLNRNLLLHGSICSPVNKLIGSNPNPKWKKPPSGWYKINADSAFDNGMATTGIVIRNFNGSIIHAHTQNHTCLDSMTAECLAILEACLVAEKFNLHKAMFETDCLNATSSINGNSLNSFWPSDPVVEKIKKAWSNWPMWTFTYTSRRNNGAAHELAKWAKNSNFVGFVPLNTITISVFCDGGFPIVDSW</sequence>
<feature type="domain" description="RNase H type-1" evidence="1">
    <location>
        <begin position="152"/>
        <end position="271"/>
    </location>
</feature>
<gene>
    <name evidence="3" type="ORF">CASFOL_034522</name>
</gene>
<dbReference type="InterPro" id="IPR026960">
    <property type="entry name" value="RVT-Znf"/>
</dbReference>
<dbReference type="CDD" id="cd06222">
    <property type="entry name" value="RNase_H_like"/>
    <property type="match status" value="1"/>
</dbReference>
<dbReference type="Pfam" id="PF13456">
    <property type="entry name" value="RVT_3"/>
    <property type="match status" value="1"/>
</dbReference>
<evidence type="ECO:0000313" key="3">
    <source>
        <dbReference type="EMBL" id="KAL3619610.1"/>
    </source>
</evidence>
<dbReference type="InterPro" id="IPR002156">
    <property type="entry name" value="RNaseH_domain"/>
</dbReference>
<dbReference type="Gene3D" id="3.30.420.10">
    <property type="entry name" value="Ribonuclease H-like superfamily/Ribonuclease H"/>
    <property type="match status" value="1"/>
</dbReference>
<dbReference type="SUPFAM" id="SSF53098">
    <property type="entry name" value="Ribonuclease H-like"/>
    <property type="match status" value="1"/>
</dbReference>
<feature type="domain" description="Reverse transcriptase zinc-binding" evidence="2">
    <location>
        <begin position="4"/>
        <end position="78"/>
    </location>
</feature>
<dbReference type="EMBL" id="JAVIJP010000066">
    <property type="protein sequence ID" value="KAL3619610.1"/>
    <property type="molecule type" value="Genomic_DNA"/>
</dbReference>
<dbReference type="PANTHER" id="PTHR47074">
    <property type="entry name" value="BNAC02G40300D PROTEIN"/>
    <property type="match status" value="1"/>
</dbReference>
<dbReference type="Pfam" id="PF13966">
    <property type="entry name" value="zf-RVT"/>
    <property type="match status" value="1"/>
</dbReference>
<comment type="caution">
    <text evidence="3">The sequence shown here is derived from an EMBL/GenBank/DDBJ whole genome shotgun (WGS) entry which is preliminary data.</text>
</comment>
<proteinExistence type="predicted"/>
<organism evidence="3 4">
    <name type="scientific">Castilleja foliolosa</name>
    <dbReference type="NCBI Taxonomy" id="1961234"/>
    <lineage>
        <taxon>Eukaryota</taxon>
        <taxon>Viridiplantae</taxon>
        <taxon>Streptophyta</taxon>
        <taxon>Embryophyta</taxon>
        <taxon>Tracheophyta</taxon>
        <taxon>Spermatophyta</taxon>
        <taxon>Magnoliopsida</taxon>
        <taxon>eudicotyledons</taxon>
        <taxon>Gunneridae</taxon>
        <taxon>Pentapetalae</taxon>
        <taxon>asterids</taxon>
        <taxon>lamiids</taxon>
        <taxon>Lamiales</taxon>
        <taxon>Orobanchaceae</taxon>
        <taxon>Pedicularideae</taxon>
        <taxon>Castillejinae</taxon>
        <taxon>Castilleja</taxon>
    </lineage>
</organism>
<protein>
    <submittedName>
        <fullName evidence="3">Uncharacterized protein</fullName>
    </submittedName>
</protein>
<keyword evidence="4" id="KW-1185">Reference proteome</keyword>
<dbReference type="InterPro" id="IPR044730">
    <property type="entry name" value="RNase_H-like_dom_plant"/>
</dbReference>
<name>A0ABD3BQ75_9LAMI</name>
<dbReference type="Proteomes" id="UP001632038">
    <property type="component" value="Unassembled WGS sequence"/>
</dbReference>
<reference evidence="4" key="1">
    <citation type="journal article" date="2024" name="IScience">
        <title>Strigolactones Initiate the Formation of Haustorium-like Structures in Castilleja.</title>
        <authorList>
            <person name="Buerger M."/>
            <person name="Peterson D."/>
            <person name="Chory J."/>
        </authorList>
    </citation>
    <scope>NUCLEOTIDE SEQUENCE [LARGE SCALE GENOMIC DNA]</scope>
</reference>
<dbReference type="InterPro" id="IPR012337">
    <property type="entry name" value="RNaseH-like_sf"/>
</dbReference>
<evidence type="ECO:0000313" key="4">
    <source>
        <dbReference type="Proteomes" id="UP001632038"/>
    </source>
</evidence>
<dbReference type="InterPro" id="IPR052929">
    <property type="entry name" value="RNase_H-like_EbsB-rel"/>
</dbReference>
<evidence type="ECO:0000259" key="1">
    <source>
        <dbReference type="Pfam" id="PF13456"/>
    </source>
</evidence>
<dbReference type="InterPro" id="IPR036397">
    <property type="entry name" value="RNaseH_sf"/>
</dbReference>